<name>A0A1V8SIN1_9PEZI</name>
<dbReference type="AlphaFoldDB" id="A0A1V8SIN1"/>
<dbReference type="EMBL" id="NAJO01000042">
    <property type="protein sequence ID" value="OQN98996.1"/>
    <property type="molecule type" value="Genomic_DNA"/>
</dbReference>
<reference evidence="2" key="1">
    <citation type="submission" date="2017-03" db="EMBL/GenBank/DDBJ databases">
        <title>Genomes of endolithic fungi from Antarctica.</title>
        <authorList>
            <person name="Coleine C."/>
            <person name="Masonjones S."/>
            <person name="Stajich J.E."/>
        </authorList>
    </citation>
    <scope>NUCLEOTIDE SEQUENCE [LARGE SCALE GENOMIC DNA]</scope>
    <source>
        <strain evidence="2">CCFEE 5527</strain>
    </source>
</reference>
<gene>
    <name evidence="1" type="ORF">B0A48_14857</name>
</gene>
<accession>A0A1V8SIN1</accession>
<evidence type="ECO:0000313" key="1">
    <source>
        <dbReference type="EMBL" id="OQN98996.1"/>
    </source>
</evidence>
<proteinExistence type="predicted"/>
<comment type="caution">
    <text evidence="1">The sequence shown here is derived from an EMBL/GenBank/DDBJ whole genome shotgun (WGS) entry which is preliminary data.</text>
</comment>
<keyword evidence="2" id="KW-1185">Reference proteome</keyword>
<sequence>MDTDLLAPFARPDTPAIAEGNHSDAVTDGHEGKTHSFAIENMSLSPTKAPSSLLVRDARVPPIFLSLPAEIRLAICEYVFASVLNTIVLSRRDCYPLARPRNDKFKGFMEAQWLERLYNCAHQQGTREMMLNMVSSAKKQAMQHGRDLQILERLIDWVSDEEVSCFSILTAEDWEDTKGSFRDKYTSIVLESAVTEGGESNVTMCRKAGSGKSLKSDGLNARFGDAG</sequence>
<protein>
    <submittedName>
        <fullName evidence="1">Uncharacterized protein</fullName>
    </submittedName>
</protein>
<evidence type="ECO:0000313" key="2">
    <source>
        <dbReference type="Proteomes" id="UP000192596"/>
    </source>
</evidence>
<organism evidence="1 2">
    <name type="scientific">Cryoendolithus antarcticus</name>
    <dbReference type="NCBI Taxonomy" id="1507870"/>
    <lineage>
        <taxon>Eukaryota</taxon>
        <taxon>Fungi</taxon>
        <taxon>Dikarya</taxon>
        <taxon>Ascomycota</taxon>
        <taxon>Pezizomycotina</taxon>
        <taxon>Dothideomycetes</taxon>
        <taxon>Dothideomycetidae</taxon>
        <taxon>Cladosporiales</taxon>
        <taxon>Cladosporiaceae</taxon>
        <taxon>Cryoendolithus</taxon>
    </lineage>
</organism>
<dbReference type="Proteomes" id="UP000192596">
    <property type="component" value="Unassembled WGS sequence"/>
</dbReference>
<dbReference type="InParanoid" id="A0A1V8SIN1"/>